<feature type="transmembrane region" description="Helical" evidence="1">
    <location>
        <begin position="78"/>
        <end position="103"/>
    </location>
</feature>
<evidence type="ECO:0000313" key="2">
    <source>
        <dbReference type="EMBL" id="MBC5996230.1"/>
    </source>
</evidence>
<comment type="caution">
    <text evidence="2">The sequence shown here is derived from an EMBL/GenBank/DDBJ whole genome shotgun (WGS) entry which is preliminary data.</text>
</comment>
<proteinExistence type="predicted"/>
<evidence type="ECO:0000313" key="3">
    <source>
        <dbReference type="Proteomes" id="UP000609849"/>
    </source>
</evidence>
<accession>A0ABR7JMZ6</accession>
<gene>
    <name evidence="2" type="ORF">H8923_05605</name>
</gene>
<keyword evidence="1" id="KW-0472">Membrane</keyword>
<keyword evidence="1" id="KW-0812">Transmembrane</keyword>
<feature type="transmembrane region" description="Helical" evidence="1">
    <location>
        <begin position="12"/>
        <end position="30"/>
    </location>
</feature>
<name>A0ABR7JMZ6_9FIRM</name>
<feature type="transmembrane region" description="Helical" evidence="1">
    <location>
        <begin position="50"/>
        <end position="66"/>
    </location>
</feature>
<dbReference type="RefSeq" id="WP_153972129.1">
    <property type="nucleotide sequence ID" value="NZ_JACRWE010000002.1"/>
</dbReference>
<keyword evidence="1" id="KW-1133">Transmembrane helix</keyword>
<evidence type="ECO:0000256" key="1">
    <source>
        <dbReference type="SAM" id="Phobius"/>
    </source>
</evidence>
<reference evidence="2 3" key="1">
    <citation type="submission" date="2020-08" db="EMBL/GenBank/DDBJ databases">
        <authorList>
            <person name="Liu C."/>
            <person name="Sun Q."/>
        </authorList>
    </citation>
    <scope>NUCLEOTIDE SEQUENCE [LARGE SCALE GENOMIC DNA]</scope>
    <source>
        <strain evidence="2 3">NSJ-18</strain>
    </source>
</reference>
<dbReference type="Proteomes" id="UP000609849">
    <property type="component" value="Unassembled WGS sequence"/>
</dbReference>
<organism evidence="2 3">
    <name type="scientific">Romboutsia faecis</name>
    <dbReference type="NCBI Taxonomy" id="2764597"/>
    <lineage>
        <taxon>Bacteria</taxon>
        <taxon>Bacillati</taxon>
        <taxon>Bacillota</taxon>
        <taxon>Clostridia</taxon>
        <taxon>Peptostreptococcales</taxon>
        <taxon>Peptostreptococcaceae</taxon>
        <taxon>Romboutsia</taxon>
    </lineage>
</organism>
<protein>
    <submittedName>
        <fullName evidence="2">Uncharacterized protein</fullName>
    </submittedName>
</protein>
<sequence length="156" mass="18206">MEEIKFYTKNKLIKLILSMIILDILIIIFYKTGNVLMGATYTYHSWVDVVYVAICSSILTLVVLLLRIKTNKNCWIKLVLDILLGFTIVISLFIGYFIVVFTYTPEHRDGIYIAQVNAGLGHHTRIDYYEDINIFIMKRANKESEIYDGSYDRYVK</sequence>
<keyword evidence="3" id="KW-1185">Reference proteome</keyword>
<dbReference type="EMBL" id="JACRWE010000002">
    <property type="protein sequence ID" value="MBC5996230.1"/>
    <property type="molecule type" value="Genomic_DNA"/>
</dbReference>